<dbReference type="EMBL" id="CM027687">
    <property type="protein sequence ID" value="KAG0521794.1"/>
    <property type="molecule type" value="Genomic_DNA"/>
</dbReference>
<evidence type="ECO:0008006" key="4">
    <source>
        <dbReference type="Google" id="ProtNLM"/>
    </source>
</evidence>
<reference evidence="2" key="2">
    <citation type="submission" date="2020-10" db="EMBL/GenBank/DDBJ databases">
        <authorList>
            <person name="Cooper E.A."/>
            <person name="Brenton Z.W."/>
            <person name="Flinn B.S."/>
            <person name="Jenkins J."/>
            <person name="Shu S."/>
            <person name="Flowers D."/>
            <person name="Luo F."/>
            <person name="Wang Y."/>
            <person name="Xia P."/>
            <person name="Barry K."/>
            <person name="Daum C."/>
            <person name="Lipzen A."/>
            <person name="Yoshinaga Y."/>
            <person name="Schmutz J."/>
            <person name="Saski C."/>
            <person name="Vermerris W."/>
            <person name="Kresovich S."/>
        </authorList>
    </citation>
    <scope>NUCLEOTIDE SEQUENCE</scope>
</reference>
<reference evidence="2" key="1">
    <citation type="journal article" date="2019" name="BMC Genomics">
        <title>A new reference genome for Sorghum bicolor reveals high levels of sequence similarity between sweet and grain genotypes: implications for the genetics of sugar metabolism.</title>
        <authorList>
            <person name="Cooper E.A."/>
            <person name="Brenton Z.W."/>
            <person name="Flinn B.S."/>
            <person name="Jenkins J."/>
            <person name="Shu S."/>
            <person name="Flowers D."/>
            <person name="Luo F."/>
            <person name="Wang Y."/>
            <person name="Xia P."/>
            <person name="Barry K."/>
            <person name="Daum C."/>
            <person name="Lipzen A."/>
            <person name="Yoshinaga Y."/>
            <person name="Schmutz J."/>
            <person name="Saski C."/>
            <person name="Vermerris W."/>
            <person name="Kresovich S."/>
        </authorList>
    </citation>
    <scope>NUCLEOTIDE SEQUENCE</scope>
</reference>
<dbReference type="PANTHER" id="PTHR31672:SF13">
    <property type="entry name" value="F-BOX PROTEIN CPR30-LIKE"/>
    <property type="match status" value="1"/>
</dbReference>
<accession>A0A921QGV6</accession>
<dbReference type="AlphaFoldDB" id="A0A921QGV6"/>
<proteinExistence type="predicted"/>
<feature type="region of interest" description="Disordered" evidence="1">
    <location>
        <begin position="263"/>
        <end position="288"/>
    </location>
</feature>
<comment type="caution">
    <text evidence="2">The sequence shown here is derived from an EMBL/GenBank/DDBJ whole genome shotgun (WGS) entry which is preliminary data.</text>
</comment>
<organism evidence="2 3">
    <name type="scientific">Sorghum bicolor</name>
    <name type="common">Sorghum</name>
    <name type="synonym">Sorghum vulgare</name>
    <dbReference type="NCBI Taxonomy" id="4558"/>
    <lineage>
        <taxon>Eukaryota</taxon>
        <taxon>Viridiplantae</taxon>
        <taxon>Streptophyta</taxon>
        <taxon>Embryophyta</taxon>
        <taxon>Tracheophyta</taxon>
        <taxon>Spermatophyta</taxon>
        <taxon>Magnoliopsida</taxon>
        <taxon>Liliopsida</taxon>
        <taxon>Poales</taxon>
        <taxon>Poaceae</taxon>
        <taxon>PACMAD clade</taxon>
        <taxon>Panicoideae</taxon>
        <taxon>Andropogonodae</taxon>
        <taxon>Andropogoneae</taxon>
        <taxon>Sorghinae</taxon>
        <taxon>Sorghum</taxon>
    </lineage>
</organism>
<dbReference type="Proteomes" id="UP000807115">
    <property type="component" value="Chromosome 8"/>
</dbReference>
<evidence type="ECO:0000313" key="2">
    <source>
        <dbReference type="EMBL" id="KAG0521794.1"/>
    </source>
</evidence>
<feature type="compositionally biased region" description="Basic residues" evidence="1">
    <location>
        <begin position="79"/>
        <end position="88"/>
    </location>
</feature>
<feature type="region of interest" description="Disordered" evidence="1">
    <location>
        <begin position="75"/>
        <end position="99"/>
    </location>
</feature>
<protein>
    <recommendedName>
        <fullName evidence="4">F-box associated domain-containing protein</fullName>
    </recommendedName>
</protein>
<dbReference type="InterPro" id="IPR050796">
    <property type="entry name" value="SCF_F-box_component"/>
</dbReference>
<evidence type="ECO:0000313" key="3">
    <source>
        <dbReference type="Proteomes" id="UP000807115"/>
    </source>
</evidence>
<sequence>MSRDHDEASPPPPRHQDLPDEIIEDIFARMPAKSVLRHLDLANRHREEVPRLCFLPRSAAVSTVYAWSPELGKDSQRQAIRRHPHVPRRAPPARDGGEDVLPLQPGVYASFGLGCDIYDVGASSIGHWRLAAGAVVLPPERVRMDQTGHVHWPTMARHREEEEHIVSFSVSDETFGAYVTPPPGTAVMRFALAELAGCLCLLSAPHCPQSGLESVDIWLLIDYTTRSWGKHWHIDLTKLPPPPPPEVGDHFMFHGVTPLALVDGGRRARQRQRRSAPPPPRARRTAVPGHPMVVAGSACSVHGAAPATGAHARAPQAPTAATSSPVSVAFLAPFGTTTAPDIPVELEFLTGTVVSLESCSGDPGAAGRWNPPLSTARVVCRTPCHGLVLLSHRSENHHVLCNPVTRAVRSFVFLPDHGRHGCAGLGYDPSREEHVLVHLSYTSRCLETRTYAVECWVWPARDLYPTTLDAQPPIPAAVDVPPVHVGGKFAILAFDVCAETFEVLPAPPAALLGVVDSGDRMVLAELAGKLCAVKLSASMETMTVWSKDDVEGWRREHVIELQQWPEFSPRTTELAVMPMAVDPIDGRILLDTGKALGYYDMRNGTLQTVYSLETHLDYRCQNHGDGVFFIATVCEDSLLRPDDRKSRFW</sequence>
<dbReference type="PANTHER" id="PTHR31672">
    <property type="entry name" value="BNACNNG10540D PROTEIN"/>
    <property type="match status" value="1"/>
</dbReference>
<name>A0A921QGV6_SORBI</name>
<gene>
    <name evidence="2" type="ORF">BDA96_08G192100</name>
</gene>
<evidence type="ECO:0000256" key="1">
    <source>
        <dbReference type="SAM" id="MobiDB-lite"/>
    </source>
</evidence>